<protein>
    <submittedName>
        <fullName evidence="3">Chitinase</fullName>
    </submittedName>
</protein>
<dbReference type="Proteomes" id="UP000095412">
    <property type="component" value="Unassembled WGS sequence"/>
</dbReference>
<evidence type="ECO:0000313" key="5">
    <source>
        <dbReference type="Proteomes" id="UP000095768"/>
    </source>
</evidence>
<keyword evidence="4" id="KW-1185">Reference proteome</keyword>
<name>A0A1D4INK8_9STAP</name>
<proteinExistence type="predicted"/>
<evidence type="ECO:0000313" key="3">
    <source>
        <dbReference type="EMBL" id="SCS92422.1"/>
    </source>
</evidence>
<dbReference type="EMBL" id="FMPI01000003">
    <property type="protein sequence ID" value="SCS50886.1"/>
    <property type="molecule type" value="Genomic_DNA"/>
</dbReference>
<organism evidence="3 5">
    <name type="scientific">Staphylococcus caeli</name>
    <dbReference type="NCBI Taxonomy" id="2201815"/>
    <lineage>
        <taxon>Bacteria</taxon>
        <taxon>Bacillati</taxon>
        <taxon>Bacillota</taxon>
        <taxon>Bacilli</taxon>
        <taxon>Bacillales</taxon>
        <taxon>Staphylococcaceae</taxon>
        <taxon>Staphylococcus</taxon>
    </lineage>
</organism>
<dbReference type="Proteomes" id="UP000095768">
    <property type="component" value="Unassembled WGS sequence"/>
</dbReference>
<dbReference type="AlphaFoldDB" id="A0A1D4INK8"/>
<evidence type="ECO:0000313" key="4">
    <source>
        <dbReference type="Proteomes" id="UP000095412"/>
    </source>
</evidence>
<dbReference type="Pfam" id="PF16403">
    <property type="entry name" value="Bact_surface_Ig-like"/>
    <property type="match status" value="1"/>
</dbReference>
<reference evidence="3 5" key="2">
    <citation type="submission" date="2016-09" db="EMBL/GenBank/DDBJ databases">
        <authorList>
            <consortium name="Pathogen Informatics"/>
        </authorList>
    </citation>
    <scope>NUCLEOTIDE SEQUENCE [LARGE SCALE GENOMIC DNA]</scope>
    <source>
        <strain evidence="3 5">82B</strain>
    </source>
</reference>
<sequence>MNKLIQSLSAIGVSATLVSPNLSAEATDNSIPELKGINDTVIKKGNDYNLLNGVRAYDKEDGDLTHKITVDGKIDTQTAGKYKIEYTVEDSDGASNKSIRYIEVK</sequence>
<gene>
    <name evidence="3" type="ORF">SAMEA2297795_01397</name>
    <name evidence="2" type="ORF">SAMEA2297796_00622</name>
</gene>
<dbReference type="Gene3D" id="2.60.40.10">
    <property type="entry name" value="Immunoglobulins"/>
    <property type="match status" value="1"/>
</dbReference>
<feature type="domain" description="Pesticidal crystal protein Cry22Aa Ig-like" evidence="1">
    <location>
        <begin position="33"/>
        <end position="104"/>
    </location>
</feature>
<reference evidence="2 4" key="1">
    <citation type="submission" date="2016-09" db="EMBL/GenBank/DDBJ databases">
        <authorList>
            <consortium name="Pathogen Informatics"/>
            <person name="Sun Q."/>
            <person name="Inoue M."/>
        </authorList>
    </citation>
    <scope>NUCLEOTIDE SEQUENCE [LARGE SCALE GENOMIC DNA]</scope>
    <source>
        <strain evidence="2 4">82C</strain>
    </source>
</reference>
<evidence type="ECO:0000259" key="1">
    <source>
        <dbReference type="Pfam" id="PF16403"/>
    </source>
</evidence>
<dbReference type="EMBL" id="FMPG01000004">
    <property type="protein sequence ID" value="SCS92422.1"/>
    <property type="molecule type" value="Genomic_DNA"/>
</dbReference>
<dbReference type="InterPro" id="IPR032179">
    <property type="entry name" value="Cry22Aa_Ig-like"/>
</dbReference>
<dbReference type="OrthoDB" id="2195004at2"/>
<evidence type="ECO:0000313" key="2">
    <source>
        <dbReference type="EMBL" id="SCS50886.1"/>
    </source>
</evidence>
<dbReference type="RefSeq" id="WP_069994864.1">
    <property type="nucleotide sequence ID" value="NZ_FMPG01000004.1"/>
</dbReference>
<accession>A0A1D4INK8</accession>
<dbReference type="InterPro" id="IPR013783">
    <property type="entry name" value="Ig-like_fold"/>
</dbReference>